<name>W1NZG7_AMBTC</name>
<dbReference type="InterPro" id="IPR013087">
    <property type="entry name" value="Znf_C2H2_type"/>
</dbReference>
<dbReference type="AlphaFoldDB" id="W1NZG7"/>
<feature type="region of interest" description="Disordered" evidence="2">
    <location>
        <begin position="304"/>
        <end position="326"/>
    </location>
</feature>
<dbReference type="SMART" id="SM00355">
    <property type="entry name" value="ZnF_C2H2"/>
    <property type="match status" value="3"/>
</dbReference>
<feature type="region of interest" description="Disordered" evidence="2">
    <location>
        <begin position="100"/>
        <end position="161"/>
    </location>
</feature>
<dbReference type="Pfam" id="PF13912">
    <property type="entry name" value="zf-C2H2_6"/>
    <property type="match status" value="3"/>
</dbReference>
<reference evidence="5" key="1">
    <citation type="journal article" date="2013" name="Science">
        <title>The Amborella genome and the evolution of flowering plants.</title>
        <authorList>
            <consortium name="Amborella Genome Project"/>
        </authorList>
    </citation>
    <scope>NUCLEOTIDE SEQUENCE [LARGE SCALE GENOMIC DNA]</scope>
</reference>
<dbReference type="Proteomes" id="UP000017836">
    <property type="component" value="Unassembled WGS sequence"/>
</dbReference>
<feature type="region of interest" description="Disordered" evidence="2">
    <location>
        <begin position="192"/>
        <end position="242"/>
    </location>
</feature>
<evidence type="ECO:0000259" key="3">
    <source>
        <dbReference type="PROSITE" id="PS50157"/>
    </source>
</evidence>
<sequence length="463" mass="50486">MEEQKIVKHFCRICKKGFGCGRALGGHMRAHGVSDENVGPSGRSDDEDPSGDWAGGGSGVKRMYALRTNPNRFKNSRVCENCGEEFTSWKLFLEHGRCASGAESPDSGQKYGEEEEEEEEEEEDDEEREFTKMPLNGAEERESTKMSPNGRGGNGEGWGWGKRLRRARNLNSPNCPSSEEEDLAHCLVMLASAKVDPPTADTESSCASATRDEEEPDGFRQPPSRNSAPVSRNPVPDGVSRPPGLFECKACKKLFNSHQALGGHRASHKKVKGCFAKVEDQEESLLERETITKDGFTAPRKMFSLSKTPSLSNPNSSTPQAASSRKRSKIHECSECHRVFTSGQALGGHKRCHWVTSNTTEPPMAKTQLHQENPPKRLGIEKATTLDLNLPAPTDDVGGLEFKSWFCVGSDDKGSAVLSVEDEGDSTLKLGKLSDLKDMGLNDGSTPWLQVGIGSSSNPSEKG</sequence>
<dbReference type="PROSITE" id="PS00028">
    <property type="entry name" value="ZINC_FINGER_C2H2_1"/>
    <property type="match status" value="3"/>
</dbReference>
<dbReference type="PANTHER" id="PTHR47068">
    <property type="entry name" value="OS02G0659100 PROTEIN"/>
    <property type="match status" value="1"/>
</dbReference>
<proteinExistence type="predicted"/>
<feature type="compositionally biased region" description="Low complexity" evidence="2">
    <location>
        <begin position="304"/>
        <end position="318"/>
    </location>
</feature>
<dbReference type="EMBL" id="KI394815">
    <property type="protein sequence ID" value="ERN00744.1"/>
    <property type="molecule type" value="Genomic_DNA"/>
</dbReference>
<feature type="region of interest" description="Disordered" evidence="2">
    <location>
        <begin position="31"/>
        <end position="58"/>
    </location>
</feature>
<dbReference type="PROSITE" id="PS50157">
    <property type="entry name" value="ZINC_FINGER_C2H2_2"/>
    <property type="match status" value="2"/>
</dbReference>
<keyword evidence="1" id="KW-0479">Metal-binding</keyword>
<organism evidence="4 5">
    <name type="scientific">Amborella trichopoda</name>
    <dbReference type="NCBI Taxonomy" id="13333"/>
    <lineage>
        <taxon>Eukaryota</taxon>
        <taxon>Viridiplantae</taxon>
        <taxon>Streptophyta</taxon>
        <taxon>Embryophyta</taxon>
        <taxon>Tracheophyta</taxon>
        <taxon>Spermatophyta</taxon>
        <taxon>Magnoliopsida</taxon>
        <taxon>Amborellales</taxon>
        <taxon>Amborellaceae</taxon>
        <taxon>Amborella</taxon>
    </lineage>
</organism>
<keyword evidence="1" id="KW-0863">Zinc-finger</keyword>
<dbReference type="Gramene" id="ERN00744">
    <property type="protein sequence ID" value="ERN00744"/>
    <property type="gene ID" value="AMTR_s00106p00120810"/>
</dbReference>
<evidence type="ECO:0000313" key="4">
    <source>
        <dbReference type="EMBL" id="ERN00744.1"/>
    </source>
</evidence>
<dbReference type="STRING" id="13333.W1NZG7"/>
<dbReference type="InterPro" id="IPR036236">
    <property type="entry name" value="Znf_C2H2_sf"/>
</dbReference>
<feature type="domain" description="C2H2-type" evidence="3">
    <location>
        <begin position="246"/>
        <end position="273"/>
    </location>
</feature>
<accession>W1NZG7</accession>
<dbReference type="SUPFAM" id="SSF57667">
    <property type="entry name" value="beta-beta-alpha zinc fingers"/>
    <property type="match status" value="1"/>
</dbReference>
<dbReference type="OrthoDB" id="6077919at2759"/>
<evidence type="ECO:0000313" key="5">
    <source>
        <dbReference type="Proteomes" id="UP000017836"/>
    </source>
</evidence>
<dbReference type="eggNOG" id="KOG1721">
    <property type="taxonomic scope" value="Eukaryota"/>
</dbReference>
<evidence type="ECO:0000256" key="2">
    <source>
        <dbReference type="SAM" id="MobiDB-lite"/>
    </source>
</evidence>
<feature type="compositionally biased region" description="Gly residues" evidence="2">
    <location>
        <begin position="150"/>
        <end position="160"/>
    </location>
</feature>
<dbReference type="PANTHER" id="PTHR47068:SF1">
    <property type="entry name" value="OS02G0659100 PROTEIN"/>
    <property type="match status" value="1"/>
</dbReference>
<keyword evidence="5" id="KW-1185">Reference proteome</keyword>
<dbReference type="OMA" id="MCPSSEE"/>
<dbReference type="Gene3D" id="3.30.160.60">
    <property type="entry name" value="Classic Zinc Finger"/>
    <property type="match status" value="2"/>
</dbReference>
<protein>
    <recommendedName>
        <fullName evidence="3">C2H2-type domain-containing protein</fullName>
    </recommendedName>
</protein>
<dbReference type="GO" id="GO:0008270">
    <property type="term" value="F:zinc ion binding"/>
    <property type="evidence" value="ECO:0007669"/>
    <property type="project" value="UniProtKB-KW"/>
</dbReference>
<gene>
    <name evidence="4" type="ORF">AMTR_s00106p00120810</name>
</gene>
<feature type="region of interest" description="Disordered" evidence="2">
    <location>
        <begin position="444"/>
        <end position="463"/>
    </location>
</feature>
<feature type="compositionally biased region" description="Acidic residues" evidence="2">
    <location>
        <begin position="113"/>
        <end position="128"/>
    </location>
</feature>
<dbReference type="HOGENOM" id="CLU_029000_2_1_1"/>
<feature type="domain" description="C2H2-type" evidence="3">
    <location>
        <begin position="331"/>
        <end position="363"/>
    </location>
</feature>
<keyword evidence="1" id="KW-0862">Zinc</keyword>
<evidence type="ECO:0000256" key="1">
    <source>
        <dbReference type="PROSITE-ProRule" id="PRU00042"/>
    </source>
</evidence>